<name>A0ABV4D541_9LACT</name>
<sequence length="440" mass="47089">MGLIYLPSDAQKLISNMNHNIASSQAIVSGLRSASKQLMSALSSGKLEGSVYRAGKSMFGQLVLPILEQAERALTHLKSDLSRFRTAVGVAGSELLHEDILNERLRMLQQEEQNIYNHMFRLGNLSMIHQDDPVLQRSLAYQQSQAQNWLNYTHSEVDKVREKLRKLYDFNGVVSGLFTDTADLLDISLAGANVVGSSVFGPDGTLSLSDTLENAGRKFELTKAVLIGIAGKKAADKYFGALKDATGKSRIKFEKGTNRVKWDKKYLVKEKSFSSKRKKLSSALDGYDLRNFKNLKGTAKSEMKSAFDVKSSVDFSGFKKGSSGLAKAGAAFKVAGWIGTGANAVESASKYKSAGYSNEQVAALTARNVAVETAASATGQTAGRIIGATFGAVGGPVGAAVGSVIGGVIGAAAGSWVGGIINDHFDKGVKPRKIGWSYPW</sequence>
<evidence type="ECO:0008006" key="3">
    <source>
        <dbReference type="Google" id="ProtNLM"/>
    </source>
</evidence>
<keyword evidence="2" id="KW-1185">Reference proteome</keyword>
<proteinExistence type="predicted"/>
<comment type="caution">
    <text evidence="1">The sequence shown here is derived from an EMBL/GenBank/DDBJ whole genome shotgun (WGS) entry which is preliminary data.</text>
</comment>
<dbReference type="Proteomes" id="UP001565283">
    <property type="component" value="Unassembled WGS sequence"/>
</dbReference>
<organism evidence="1 2">
    <name type="scientific">Lactococcus ileimucosae</name>
    <dbReference type="NCBI Taxonomy" id="2941329"/>
    <lineage>
        <taxon>Bacteria</taxon>
        <taxon>Bacillati</taxon>
        <taxon>Bacillota</taxon>
        <taxon>Bacilli</taxon>
        <taxon>Lactobacillales</taxon>
        <taxon>Streptococcaceae</taxon>
        <taxon>Lactococcus</taxon>
    </lineage>
</organism>
<evidence type="ECO:0000313" key="2">
    <source>
        <dbReference type="Proteomes" id="UP001565283"/>
    </source>
</evidence>
<protein>
    <recommendedName>
        <fullName evidence="3">LXG domain-containing protein</fullName>
    </recommendedName>
</protein>
<reference evidence="1 2" key="1">
    <citation type="submission" date="2024-03" db="EMBL/GenBank/DDBJ databases">
        <title>Mouse gut bacterial collection (mGBC) of GemPharmatech.</title>
        <authorList>
            <person name="He Y."/>
            <person name="Dong L."/>
            <person name="Wu D."/>
            <person name="Gao X."/>
            <person name="Lin Z."/>
        </authorList>
    </citation>
    <scope>NUCLEOTIDE SEQUENCE [LARGE SCALE GENOMIC DNA]</scope>
    <source>
        <strain evidence="1 2">61-15</strain>
    </source>
</reference>
<gene>
    <name evidence="1" type="ORF">AALA52_06945</name>
</gene>
<dbReference type="RefSeq" id="WP_369948489.1">
    <property type="nucleotide sequence ID" value="NZ_JBCLSH010000024.1"/>
</dbReference>
<accession>A0ABV4D541</accession>
<dbReference type="EMBL" id="JBCLSH010000024">
    <property type="protein sequence ID" value="MEY8443974.1"/>
    <property type="molecule type" value="Genomic_DNA"/>
</dbReference>
<evidence type="ECO:0000313" key="1">
    <source>
        <dbReference type="EMBL" id="MEY8443974.1"/>
    </source>
</evidence>